<proteinExistence type="predicted"/>
<reference evidence="2 3" key="1">
    <citation type="submission" date="2016-10" db="EMBL/GenBank/DDBJ databases">
        <authorList>
            <person name="de Groot N.N."/>
        </authorList>
    </citation>
    <scope>NUCLEOTIDE SEQUENCE [LARGE SCALE GENOMIC DNA]</scope>
    <source>
        <strain evidence="2 3">DSM 29439</strain>
    </source>
</reference>
<accession>A0A1I0PXJ1</accession>
<evidence type="ECO:0000313" key="3">
    <source>
        <dbReference type="Proteomes" id="UP000199650"/>
    </source>
</evidence>
<sequence length="57" mass="6741">MFSNPNGLKLRARLRAPATRKDMRKNHHEKRPDAGGTRPLKRQWTMNPTEQDKELMQ</sequence>
<feature type="region of interest" description="Disordered" evidence="1">
    <location>
        <begin position="1"/>
        <end position="57"/>
    </location>
</feature>
<dbReference type="STRING" id="1173584.SAMN05444851_2018"/>
<organism evidence="2 3">
    <name type="scientific">Aliiroseovarius sediminilitoris</name>
    <dbReference type="NCBI Taxonomy" id="1173584"/>
    <lineage>
        <taxon>Bacteria</taxon>
        <taxon>Pseudomonadati</taxon>
        <taxon>Pseudomonadota</taxon>
        <taxon>Alphaproteobacteria</taxon>
        <taxon>Rhodobacterales</taxon>
        <taxon>Paracoccaceae</taxon>
        <taxon>Aliiroseovarius</taxon>
    </lineage>
</organism>
<protein>
    <submittedName>
        <fullName evidence="2">Uncharacterized protein</fullName>
    </submittedName>
</protein>
<gene>
    <name evidence="2" type="ORF">SAMN05444851_2018</name>
</gene>
<evidence type="ECO:0000256" key="1">
    <source>
        <dbReference type="SAM" id="MobiDB-lite"/>
    </source>
</evidence>
<dbReference type="Proteomes" id="UP000199650">
    <property type="component" value="Unassembled WGS sequence"/>
</dbReference>
<evidence type="ECO:0000313" key="2">
    <source>
        <dbReference type="EMBL" id="SEW19265.1"/>
    </source>
</evidence>
<keyword evidence="3" id="KW-1185">Reference proteome</keyword>
<dbReference type="EMBL" id="FOJB01000001">
    <property type="protein sequence ID" value="SEW19265.1"/>
    <property type="molecule type" value="Genomic_DNA"/>
</dbReference>
<dbReference type="AlphaFoldDB" id="A0A1I0PXJ1"/>
<name>A0A1I0PXJ1_9RHOB</name>